<gene>
    <name evidence="3" type="ORF">J2S57_003467</name>
</gene>
<evidence type="ECO:0000313" key="3">
    <source>
        <dbReference type="EMBL" id="MDP9827718.1"/>
    </source>
</evidence>
<dbReference type="EMBL" id="JAUSQZ010000001">
    <property type="protein sequence ID" value="MDP9827718.1"/>
    <property type="molecule type" value="Genomic_DNA"/>
</dbReference>
<keyword evidence="4" id="KW-1185">Reference proteome</keyword>
<comment type="caution">
    <text evidence="3">The sequence shown here is derived from an EMBL/GenBank/DDBJ whole genome shotgun (WGS) entry which is preliminary data.</text>
</comment>
<dbReference type="Gene3D" id="2.60.20.30">
    <property type="match status" value="1"/>
</dbReference>
<reference evidence="3 4" key="1">
    <citation type="submission" date="2023-07" db="EMBL/GenBank/DDBJ databases">
        <title>Sequencing the genomes of 1000 actinobacteria strains.</title>
        <authorList>
            <person name="Klenk H.-P."/>
        </authorList>
    </citation>
    <scope>NUCLEOTIDE SEQUENCE [LARGE SCALE GENOMIC DNA]</scope>
    <source>
        <strain evidence="3 4">DSM 44388</strain>
    </source>
</reference>
<feature type="domain" description="Streptomyces killer toxin-like beta/gamma crystallin" evidence="2">
    <location>
        <begin position="59"/>
        <end position="103"/>
    </location>
</feature>
<sequence length="119" mass="11757">MIKRAAFGTATALAAVSAVATAGPALAIDSPSCSDSGASGYVQLINDPEDDGTFVPLQCFANAGTWNGSVTGVEGITTGVNAVTVTYVDGSGAHTSDYSAGTDTQLGQSAVEVTSVTIH</sequence>
<dbReference type="InterPro" id="IPR015791">
    <property type="entry name" value="Antimic/Inh_G_crystallin-like"/>
</dbReference>
<accession>A0ABT9P4W6</accession>
<feature type="signal peptide" evidence="1">
    <location>
        <begin position="1"/>
        <end position="27"/>
    </location>
</feature>
<dbReference type="InterPro" id="IPR015161">
    <property type="entry name" value="Sklp_toxin_b/g_crystallin"/>
</dbReference>
<name>A0ABT9P4W6_9ACTN</name>
<evidence type="ECO:0000313" key="4">
    <source>
        <dbReference type="Proteomes" id="UP001235712"/>
    </source>
</evidence>
<feature type="chain" id="PRO_5047139090" description="Streptomyces killer toxin-like beta/gamma crystallin domain-containing protein" evidence="1">
    <location>
        <begin position="28"/>
        <end position="119"/>
    </location>
</feature>
<proteinExistence type="predicted"/>
<evidence type="ECO:0000259" key="2">
    <source>
        <dbReference type="Pfam" id="PF09076"/>
    </source>
</evidence>
<protein>
    <recommendedName>
        <fullName evidence="2">Streptomyces killer toxin-like beta/gamma crystallin domain-containing protein</fullName>
    </recommendedName>
</protein>
<dbReference type="Pfam" id="PF09076">
    <property type="entry name" value="Crystall_2"/>
    <property type="match status" value="1"/>
</dbReference>
<evidence type="ECO:0000256" key="1">
    <source>
        <dbReference type="SAM" id="SignalP"/>
    </source>
</evidence>
<keyword evidence="1" id="KW-0732">Signal</keyword>
<dbReference type="Proteomes" id="UP001235712">
    <property type="component" value="Unassembled WGS sequence"/>
</dbReference>
<dbReference type="RefSeq" id="WP_307244128.1">
    <property type="nucleotide sequence ID" value="NZ_JAUSQZ010000001.1"/>
</dbReference>
<organism evidence="3 4">
    <name type="scientific">Kineosporia succinea</name>
    <dbReference type="NCBI Taxonomy" id="84632"/>
    <lineage>
        <taxon>Bacteria</taxon>
        <taxon>Bacillati</taxon>
        <taxon>Actinomycetota</taxon>
        <taxon>Actinomycetes</taxon>
        <taxon>Kineosporiales</taxon>
        <taxon>Kineosporiaceae</taxon>
        <taxon>Kineosporia</taxon>
    </lineage>
</organism>